<reference evidence="4" key="1">
    <citation type="submission" date="2023-07" db="EMBL/GenBank/DDBJ databases">
        <title>30 novel species of actinomycetes from the DSMZ collection.</title>
        <authorList>
            <person name="Nouioui I."/>
        </authorList>
    </citation>
    <scope>NUCLEOTIDE SEQUENCE [LARGE SCALE GENOMIC DNA]</scope>
    <source>
        <strain evidence="4">DSM 41886</strain>
    </source>
</reference>
<feature type="region of interest" description="Disordered" evidence="1">
    <location>
        <begin position="431"/>
        <end position="481"/>
    </location>
</feature>
<dbReference type="Proteomes" id="UP001183615">
    <property type="component" value="Unassembled WGS sequence"/>
</dbReference>
<feature type="domain" description="DUF2264" evidence="2">
    <location>
        <begin position="26"/>
        <end position="376"/>
    </location>
</feature>
<dbReference type="PANTHER" id="PTHR35339">
    <property type="entry name" value="LINALOOL DEHYDRATASE_ISOMERASE DOMAIN-CONTAINING PROTEIN"/>
    <property type="match status" value="1"/>
</dbReference>
<dbReference type="RefSeq" id="WP_311616649.1">
    <property type="nucleotide sequence ID" value="NZ_JAVREV010000003.1"/>
</dbReference>
<evidence type="ECO:0000313" key="3">
    <source>
        <dbReference type="EMBL" id="MDT0442210.1"/>
    </source>
</evidence>
<evidence type="ECO:0000256" key="1">
    <source>
        <dbReference type="SAM" id="MobiDB-lite"/>
    </source>
</evidence>
<accession>A0ABU2RZS7</accession>
<dbReference type="EMBL" id="JAVREV010000003">
    <property type="protein sequence ID" value="MDT0442210.1"/>
    <property type="molecule type" value="Genomic_DNA"/>
</dbReference>
<name>A0ABU2RZS7_9ACTN</name>
<sequence>MPPLRDHGSGARASATAAISPITGFTRTDWERTADRLLAGAQRHAGPGRSLLNLPGPASGSGRHSDGLEGYARTFLLAAYRSAHAGRKLAEDVLAPYAEGLETGTDPEAPGHWPLPSALPQARVEAAAVAIGLHESRHWLWDRLPDRVRQRTVDWLGGISGVQVPANNWLWFRAVVAAFLRSVGAAYASEDIERAVESTESWYAGGGWYTDGARGPGQFRNFDHYNGWAMHLFPLWYCRISGAEAEARLLPRYRDRLRTFLHDAVHLVGGDGAPLFQGRSLVYRFGTAAPFFVGALFDATELRPGLTRRAGSGILRYFLDHGALSPDGTLSLGWHGRFERLRQIYSGPASPYWACQAFSGLLLPPQHPVWTEPEEQLPVERADFVRPIGPPGWVSCGTAADGVVRIVNHGTDHTPPDRPARDDPAYARVAYSTHTGPDLGPPLDLADDPEAKPRDGDAREVQGQDNQVALVRDGQPSHRSPLRRIRAAGRVAVSAHVPHWPVAGEHERERWPAGPAVLTASVVNGPWEVRLVRVAAPGHTVRIGGHALAADRPPWSRAADDHLLVVRPDGLTSGLFVLGPPGSPAALRVRRAVAMNAFGTFSSTPVYEAAGDLHATAVFLGGTTDATPPPLPRARLTQAGATVTWSDGSADTLTWPEWPEWPA</sequence>
<keyword evidence="4" id="KW-1185">Reference proteome</keyword>
<gene>
    <name evidence="3" type="ORF">RM779_06300</name>
</gene>
<feature type="compositionally biased region" description="Basic and acidic residues" evidence="1">
    <location>
        <begin position="449"/>
        <end position="462"/>
    </location>
</feature>
<evidence type="ECO:0000259" key="2">
    <source>
        <dbReference type="Pfam" id="PF10022"/>
    </source>
</evidence>
<comment type="caution">
    <text evidence="3">The sequence shown here is derived from an EMBL/GenBank/DDBJ whole genome shotgun (WGS) entry which is preliminary data.</text>
</comment>
<dbReference type="InterPro" id="IPR049349">
    <property type="entry name" value="DUF2264_N"/>
</dbReference>
<feature type="region of interest" description="Disordered" evidence="1">
    <location>
        <begin position="41"/>
        <end position="65"/>
    </location>
</feature>
<dbReference type="InterPro" id="IPR016624">
    <property type="entry name" value="UCP014753"/>
</dbReference>
<dbReference type="Pfam" id="PF10022">
    <property type="entry name" value="DUF2264"/>
    <property type="match status" value="1"/>
</dbReference>
<protein>
    <submittedName>
        <fullName evidence="3">DUF2264 domain-containing protein</fullName>
    </submittedName>
</protein>
<dbReference type="PANTHER" id="PTHR35339:SF4">
    <property type="entry name" value="LINALOOL DEHYDRATASE_ISOMERASE DOMAIN-CONTAINING PROTEIN"/>
    <property type="match status" value="1"/>
</dbReference>
<organism evidence="3 4">
    <name type="scientific">Streptomyces johnsoniae</name>
    <dbReference type="NCBI Taxonomy" id="3075532"/>
    <lineage>
        <taxon>Bacteria</taxon>
        <taxon>Bacillati</taxon>
        <taxon>Actinomycetota</taxon>
        <taxon>Actinomycetes</taxon>
        <taxon>Kitasatosporales</taxon>
        <taxon>Streptomycetaceae</taxon>
        <taxon>Streptomyces</taxon>
    </lineage>
</organism>
<evidence type="ECO:0000313" key="4">
    <source>
        <dbReference type="Proteomes" id="UP001183615"/>
    </source>
</evidence>
<proteinExistence type="predicted"/>